<gene>
    <name evidence="1" type="ORF">IM755_01290</name>
</gene>
<comment type="caution">
    <text evidence="1">The sequence shown here is derived from an EMBL/GenBank/DDBJ whole genome shotgun (WGS) entry which is preliminary data.</text>
</comment>
<organism evidence="1 2">
    <name type="scientific">Flavobacterium proteolyticum</name>
    <dbReference type="NCBI Taxonomy" id="2911683"/>
    <lineage>
        <taxon>Bacteria</taxon>
        <taxon>Pseudomonadati</taxon>
        <taxon>Bacteroidota</taxon>
        <taxon>Flavobacteriia</taxon>
        <taxon>Flavobacteriales</taxon>
        <taxon>Flavobacteriaceae</taxon>
        <taxon>Flavobacterium</taxon>
    </lineage>
</organism>
<evidence type="ECO:0000313" key="1">
    <source>
        <dbReference type="EMBL" id="MBE9575330.1"/>
    </source>
</evidence>
<sequence>MMEALSLQDLHHLAMNHVGKELEKQGFEFIAINSQLKKHPQFVCVDKPTNTLHFVMVQAVTYPDNPSEYDVVFMETFISHAKEKKAKVLYAGVGFANAEDFEKPILKNQDYILNYEGIKEIL</sequence>
<name>A0ABR9WN34_9FLAO</name>
<keyword evidence="2" id="KW-1185">Reference proteome</keyword>
<accession>A0ABR9WN34</accession>
<protein>
    <submittedName>
        <fullName evidence="1">Na(+)-translocating NADH-quinone reductase subunit F</fullName>
    </submittedName>
</protein>
<dbReference type="Proteomes" id="UP000656274">
    <property type="component" value="Unassembled WGS sequence"/>
</dbReference>
<evidence type="ECO:0000313" key="2">
    <source>
        <dbReference type="Proteomes" id="UP000656274"/>
    </source>
</evidence>
<dbReference type="EMBL" id="JADFTZ010000001">
    <property type="protein sequence ID" value="MBE9575330.1"/>
    <property type="molecule type" value="Genomic_DNA"/>
</dbReference>
<proteinExistence type="predicted"/>
<reference evidence="1 2" key="1">
    <citation type="submission" date="2020-10" db="EMBL/GenBank/DDBJ databases">
        <title>The genome sequence of Flavobacterium aquaticum 1Y8A.</title>
        <authorList>
            <person name="Liu Y."/>
        </authorList>
    </citation>
    <scope>NUCLEOTIDE SEQUENCE [LARGE SCALE GENOMIC DNA]</scope>
    <source>
        <strain evidence="1 2">1Y8A</strain>
    </source>
</reference>